<evidence type="ECO:0000259" key="10">
    <source>
        <dbReference type="PROSITE" id="PS50893"/>
    </source>
</evidence>
<dbReference type="PANTHER" id="PTHR43394:SF1">
    <property type="entry name" value="ATP-BINDING CASSETTE SUB-FAMILY B MEMBER 10, MITOCHONDRIAL"/>
    <property type="match status" value="1"/>
</dbReference>
<dbReference type="GO" id="GO:0005524">
    <property type="term" value="F:ATP binding"/>
    <property type="evidence" value="ECO:0007669"/>
    <property type="project" value="UniProtKB-KW"/>
</dbReference>
<dbReference type="Proteomes" id="UP000033163">
    <property type="component" value="Chromosome I"/>
</dbReference>
<evidence type="ECO:0000256" key="1">
    <source>
        <dbReference type="ARBA" id="ARBA00004651"/>
    </source>
</evidence>
<dbReference type="InterPro" id="IPR027417">
    <property type="entry name" value="P-loop_NTPase"/>
</dbReference>
<proteinExistence type="predicted"/>
<feature type="domain" description="ABC transmembrane type-1" evidence="11">
    <location>
        <begin position="18"/>
        <end position="305"/>
    </location>
</feature>
<dbReference type="PANTHER" id="PTHR43394">
    <property type="entry name" value="ATP-DEPENDENT PERMEASE MDL1, MITOCHONDRIAL"/>
    <property type="match status" value="1"/>
</dbReference>
<dbReference type="GO" id="GO:0016887">
    <property type="term" value="F:ATP hydrolysis activity"/>
    <property type="evidence" value="ECO:0007669"/>
    <property type="project" value="InterPro"/>
</dbReference>
<evidence type="ECO:0000256" key="7">
    <source>
        <dbReference type="ARBA" id="ARBA00022989"/>
    </source>
</evidence>
<dbReference type="InterPro" id="IPR036640">
    <property type="entry name" value="ABC1_TM_sf"/>
</dbReference>
<feature type="transmembrane region" description="Helical" evidence="9">
    <location>
        <begin position="12"/>
        <end position="29"/>
    </location>
</feature>
<dbReference type="InterPro" id="IPR011527">
    <property type="entry name" value="ABC1_TM_dom"/>
</dbReference>
<dbReference type="GO" id="GO:0015421">
    <property type="term" value="F:ABC-type oligopeptide transporter activity"/>
    <property type="evidence" value="ECO:0007669"/>
    <property type="project" value="TreeGrafter"/>
</dbReference>
<dbReference type="HOGENOM" id="CLU_000604_84_3_9"/>
<feature type="domain" description="ABC transporter" evidence="10">
    <location>
        <begin position="339"/>
        <end position="575"/>
    </location>
</feature>
<evidence type="ECO:0000313" key="13">
    <source>
        <dbReference type="Proteomes" id="UP000033163"/>
    </source>
</evidence>
<evidence type="ECO:0000313" key="12">
    <source>
        <dbReference type="EMBL" id="CQR55063.1"/>
    </source>
</evidence>
<dbReference type="Gene3D" id="1.20.1560.10">
    <property type="entry name" value="ABC transporter type 1, transmembrane domain"/>
    <property type="match status" value="1"/>
</dbReference>
<keyword evidence="6 12" id="KW-0067">ATP-binding</keyword>
<dbReference type="GO" id="GO:0005886">
    <property type="term" value="C:plasma membrane"/>
    <property type="evidence" value="ECO:0007669"/>
    <property type="project" value="UniProtKB-SubCell"/>
</dbReference>
<dbReference type="PROSITE" id="PS50929">
    <property type="entry name" value="ABC_TM1F"/>
    <property type="match status" value="1"/>
</dbReference>
<name>A0A0E3WHC8_9BACL</name>
<dbReference type="PROSITE" id="PS00211">
    <property type="entry name" value="ABC_TRANSPORTER_1"/>
    <property type="match status" value="1"/>
</dbReference>
<keyword evidence="5" id="KW-0547">Nucleotide-binding</keyword>
<dbReference type="SUPFAM" id="SSF52540">
    <property type="entry name" value="P-loop containing nucleoside triphosphate hydrolases"/>
    <property type="match status" value="1"/>
</dbReference>
<dbReference type="Pfam" id="PF00005">
    <property type="entry name" value="ABC_tran"/>
    <property type="match status" value="1"/>
</dbReference>
<dbReference type="PATRIC" id="fig|1073571.4.peg.2835"/>
<dbReference type="InterPro" id="IPR003439">
    <property type="entry name" value="ABC_transporter-like_ATP-bd"/>
</dbReference>
<evidence type="ECO:0000256" key="2">
    <source>
        <dbReference type="ARBA" id="ARBA00022448"/>
    </source>
</evidence>
<feature type="transmembrane region" description="Helical" evidence="9">
    <location>
        <begin position="160"/>
        <end position="180"/>
    </location>
</feature>
<dbReference type="Gene3D" id="3.40.50.300">
    <property type="entry name" value="P-loop containing nucleotide triphosphate hydrolases"/>
    <property type="match status" value="1"/>
</dbReference>
<keyword evidence="7 9" id="KW-1133">Transmembrane helix</keyword>
<feature type="transmembrane region" description="Helical" evidence="9">
    <location>
        <begin position="127"/>
        <end position="148"/>
    </location>
</feature>
<evidence type="ECO:0000256" key="8">
    <source>
        <dbReference type="ARBA" id="ARBA00023136"/>
    </source>
</evidence>
<gene>
    <name evidence="12" type="ORF">PRIO_2659</name>
</gene>
<feature type="transmembrane region" description="Helical" evidence="9">
    <location>
        <begin position="279"/>
        <end position="302"/>
    </location>
</feature>
<dbReference type="RefSeq" id="WP_046502842.1">
    <property type="nucleotide sequence ID" value="NZ_LN831776.1"/>
</dbReference>
<evidence type="ECO:0000256" key="9">
    <source>
        <dbReference type="SAM" id="Phobius"/>
    </source>
</evidence>
<dbReference type="SMART" id="SM00382">
    <property type="entry name" value="AAA"/>
    <property type="match status" value="1"/>
</dbReference>
<dbReference type="InterPro" id="IPR003593">
    <property type="entry name" value="AAA+_ATPase"/>
</dbReference>
<dbReference type="KEGG" id="pri:PRIO_2659"/>
<feature type="transmembrane region" description="Helical" evidence="9">
    <location>
        <begin position="60"/>
        <end position="84"/>
    </location>
</feature>
<evidence type="ECO:0000256" key="5">
    <source>
        <dbReference type="ARBA" id="ARBA00022741"/>
    </source>
</evidence>
<feature type="transmembrane region" description="Helical" evidence="9">
    <location>
        <begin position="237"/>
        <end position="259"/>
    </location>
</feature>
<keyword evidence="4 9" id="KW-0812">Transmembrane</keyword>
<keyword evidence="8 9" id="KW-0472">Membrane</keyword>
<dbReference type="Pfam" id="PF00664">
    <property type="entry name" value="ABC_membrane"/>
    <property type="match status" value="1"/>
</dbReference>
<evidence type="ECO:0000256" key="4">
    <source>
        <dbReference type="ARBA" id="ARBA00022692"/>
    </source>
</evidence>
<dbReference type="SUPFAM" id="SSF90123">
    <property type="entry name" value="ABC transporter transmembrane region"/>
    <property type="match status" value="1"/>
</dbReference>
<protein>
    <submittedName>
        <fullName evidence="12">ABC transporter, ATP-binding protein</fullName>
    </submittedName>
</protein>
<reference evidence="13" key="1">
    <citation type="submission" date="2015-03" db="EMBL/GenBank/DDBJ databases">
        <authorList>
            <person name="Wibberg D."/>
        </authorList>
    </citation>
    <scope>NUCLEOTIDE SEQUENCE [LARGE SCALE GENOMIC DNA]</scope>
</reference>
<comment type="subcellular location">
    <subcellularLocation>
        <location evidence="1">Cell membrane</location>
        <topology evidence="1">Multi-pass membrane protein</topology>
    </subcellularLocation>
</comment>
<dbReference type="FunFam" id="3.40.50.300:FF:000854">
    <property type="entry name" value="Multidrug ABC transporter ATP-binding protein"/>
    <property type="match status" value="1"/>
</dbReference>
<evidence type="ECO:0000259" key="11">
    <source>
        <dbReference type="PROSITE" id="PS50929"/>
    </source>
</evidence>
<dbReference type="CDD" id="cd18548">
    <property type="entry name" value="ABC_6TM_Tm287_like"/>
    <property type="match status" value="1"/>
</dbReference>
<organism evidence="12 13">
    <name type="scientific">Paenibacillus riograndensis SBR5</name>
    <dbReference type="NCBI Taxonomy" id="1073571"/>
    <lineage>
        <taxon>Bacteria</taxon>
        <taxon>Bacillati</taxon>
        <taxon>Bacillota</taxon>
        <taxon>Bacilli</taxon>
        <taxon>Bacillales</taxon>
        <taxon>Paenibacillaceae</taxon>
        <taxon>Paenibacillus</taxon>
        <taxon>Paenibacillus sonchi group</taxon>
    </lineage>
</organism>
<keyword evidence="3" id="KW-1003">Cell membrane</keyword>
<dbReference type="PROSITE" id="PS50893">
    <property type="entry name" value="ABC_TRANSPORTER_2"/>
    <property type="match status" value="1"/>
</dbReference>
<evidence type="ECO:0000256" key="6">
    <source>
        <dbReference type="ARBA" id="ARBA00022840"/>
    </source>
</evidence>
<dbReference type="EMBL" id="LN831776">
    <property type="protein sequence ID" value="CQR55063.1"/>
    <property type="molecule type" value="Genomic_DNA"/>
</dbReference>
<dbReference type="InterPro" id="IPR039421">
    <property type="entry name" value="Type_1_exporter"/>
</dbReference>
<accession>A0A0E3WHC8</accession>
<sequence>MVKILKYLNPKEWALFGVSFLFIVAQVWLDLELPDYMSEITRLVQTPGSEMSDIIATGGWMLLCALGSLATSIVVAGIAARIAANFSSRLRSKLFDKVQSFSMEEINNFSTASLITRSTNDITQVQMLIVIGLQLLVKAPILAVWALLKITGKSWEWSLTTGIAVGVLILIVGICVVLVLPKFQKLQQLTDNLNRVSRENLTGLRIIRAYNAEGYQENKFSEANNVLTRTNLFANNVLAVLMPSITLIMSGLSLAIYWVGASLIQSADMGAKMGLFSDMIVFSSYAIQVVMAFMMLIMIFILMPRAHVSAKRINEVLDTKPSLMNGSLTASSSKLAGEVEFRKVSFKYPDADDYVLKDISFTAKTGETVAFIGSTGCGKSTVVNLIPRFYDATEGEVLVNGVNVNQYEESALRNKMGYVSQKAVLFGGTVTSNIAFGDNGSDASAEVVDAVYISQASDFVEKMEGSYDAHIAQGGTNLSGGQKQRLSIARAIARRPEILIFDDSFSALDYKTDRKLRSELKKGARGTTMLIVAQRIGTIKDADKIIVLEEGRIAGMGTHEELMDTCSVYQEIAYSQLSKEELA</sequence>
<dbReference type="STRING" id="483937.AMQ84_11105"/>
<evidence type="ECO:0000256" key="3">
    <source>
        <dbReference type="ARBA" id="ARBA00022475"/>
    </source>
</evidence>
<dbReference type="AlphaFoldDB" id="A0A0E3WHC8"/>
<dbReference type="InterPro" id="IPR017871">
    <property type="entry name" value="ABC_transporter-like_CS"/>
</dbReference>
<keyword evidence="2" id="KW-0813">Transport</keyword>